<dbReference type="Gene3D" id="3.40.50.300">
    <property type="entry name" value="P-loop containing nucleotide triphosphate hydrolases"/>
    <property type="match status" value="2"/>
</dbReference>
<dbReference type="InterPro" id="IPR037118">
    <property type="entry name" value="Val-tRNA_synth_C_sf"/>
</dbReference>
<evidence type="ECO:0000256" key="5">
    <source>
        <dbReference type="SAM" id="Phobius"/>
    </source>
</evidence>
<keyword evidence="5" id="KW-0812">Transmembrane</keyword>
<name>A0A9N8EXU1_9STRA</name>
<feature type="coiled-coil region" evidence="4">
    <location>
        <begin position="159"/>
        <end position="186"/>
    </location>
</feature>
<evidence type="ECO:0000256" key="3">
    <source>
        <dbReference type="ARBA" id="ARBA00022840"/>
    </source>
</evidence>
<protein>
    <submittedName>
        <fullName evidence="7">Tylosin resistance ATP-binding protein TlrC</fullName>
    </submittedName>
</protein>
<keyword evidence="3 7" id="KW-0067">ATP-binding</keyword>
<dbReference type="SMART" id="SM00382">
    <property type="entry name" value="AAA"/>
    <property type="match status" value="2"/>
</dbReference>
<dbReference type="InterPro" id="IPR003593">
    <property type="entry name" value="AAA+_ATPase"/>
</dbReference>
<evidence type="ECO:0000256" key="2">
    <source>
        <dbReference type="ARBA" id="ARBA00022741"/>
    </source>
</evidence>
<feature type="domain" description="ABC transporter" evidence="6">
    <location>
        <begin position="71"/>
        <end position="329"/>
    </location>
</feature>
<dbReference type="InterPro" id="IPR050611">
    <property type="entry name" value="ABCF"/>
</dbReference>
<keyword evidence="2" id="KW-0547">Nucleotide-binding</keyword>
<dbReference type="Pfam" id="PF16326">
    <property type="entry name" value="ABC_tran_CTD"/>
    <property type="match status" value="1"/>
</dbReference>
<evidence type="ECO:0000256" key="1">
    <source>
        <dbReference type="ARBA" id="ARBA00022737"/>
    </source>
</evidence>
<feature type="domain" description="ABC transporter" evidence="6">
    <location>
        <begin position="404"/>
        <end position="628"/>
    </location>
</feature>
<feature type="coiled-coil region" evidence="4">
    <location>
        <begin position="658"/>
        <end position="716"/>
    </location>
</feature>
<dbReference type="Gene3D" id="1.10.287.380">
    <property type="entry name" value="Valyl-tRNA synthetase, C-terminal domain"/>
    <property type="match status" value="1"/>
</dbReference>
<evidence type="ECO:0000259" key="6">
    <source>
        <dbReference type="PROSITE" id="PS50893"/>
    </source>
</evidence>
<dbReference type="Pfam" id="PF00005">
    <property type="entry name" value="ABC_tran"/>
    <property type="match status" value="2"/>
</dbReference>
<dbReference type="GO" id="GO:0016887">
    <property type="term" value="F:ATP hydrolysis activity"/>
    <property type="evidence" value="ECO:0007669"/>
    <property type="project" value="InterPro"/>
</dbReference>
<dbReference type="AlphaFoldDB" id="A0A9N8EXU1"/>
<dbReference type="InterPro" id="IPR032524">
    <property type="entry name" value="ABC_tran_C"/>
</dbReference>
<comment type="caution">
    <text evidence="7">The sequence shown here is derived from an EMBL/GenBank/DDBJ whole genome shotgun (WGS) entry which is preliminary data.</text>
</comment>
<keyword evidence="5" id="KW-1133">Transmembrane helix</keyword>
<proteinExistence type="predicted"/>
<dbReference type="PROSITE" id="PS00211">
    <property type="entry name" value="ABC_TRANSPORTER_1"/>
    <property type="match status" value="2"/>
</dbReference>
<keyword evidence="5" id="KW-0472">Membrane</keyword>
<dbReference type="PANTHER" id="PTHR19211:SF133">
    <property type="entry name" value="ABC TRANSPORTER FAMILY PROTEIN"/>
    <property type="match status" value="1"/>
</dbReference>
<dbReference type="PANTHER" id="PTHR19211">
    <property type="entry name" value="ATP-BINDING TRANSPORT PROTEIN-RELATED"/>
    <property type="match status" value="1"/>
</dbReference>
<dbReference type="GO" id="GO:0003677">
    <property type="term" value="F:DNA binding"/>
    <property type="evidence" value="ECO:0007669"/>
    <property type="project" value="InterPro"/>
</dbReference>
<dbReference type="InterPro" id="IPR003439">
    <property type="entry name" value="ABC_transporter-like_ATP-bd"/>
</dbReference>
<sequence>MLHRACYLFYFTWIGSAFTGAFTLPPPIFSARVTPTFSSAVYSSSAATEEESAVKKTTKKRQEDYARGAALLLENVAISRGPAQILKSIDWRVEPRTKWALIGGNGSGKSTLLKAVAGEILYDGDIHLGGGDIGYLQQTAVSGSTKTVYEEAASGMVELQKAKDYLERIQQQLANADDDNGQDNEKLLQELDRANTLFEAAGGYTQEQKVATVLKGLGFHDLDIRCDELSGGWQMRVSFAKLLLSEPKLCLMDEPGNHLDAAARKWLANYLATYDGDGTMLLVTHDVQLLESMDHIAEITPTGNLQVYKSCTYPQYLELKQQRALASRAEFERNQVKAAKLQGFVDKWGASATKASAAQSRVKQLEKMGREGLLDEPDEAIVAERFKPTLVLPDPPRAIGDTLLALNDASVGYDNDKPLVEGVNLEIVRGMKLLIRGPNGAGKSTLLHSLRGTLPLIEGERTKNAQLELGVFTQDLAQELDGESRAVDIVTQYARTGFDVTISDEQARGVMGRLGLTGEKALRRIKELSGGEKARVALSNFSIKPSNCILLDEVSNHLDQECVEALSDALTDWGKDDGAVVVISHDKEFCSKVGFTHVATVSDGKFKLEQRSMRNDDWQVVRTTLGETDKEGTETGQPAKAEVDPAIRKKLFNAPKRISKLEELLEKTEEEIASLDEEMLANGSDVGKLVDLSKKKEELEAKVEEYMEEWEELEMLLAESQ</sequence>
<keyword evidence="4" id="KW-0175">Coiled coil</keyword>
<dbReference type="CDD" id="cd03221">
    <property type="entry name" value="ABCF_EF-3"/>
    <property type="match status" value="1"/>
</dbReference>
<dbReference type="GO" id="GO:0005524">
    <property type="term" value="F:ATP binding"/>
    <property type="evidence" value="ECO:0007669"/>
    <property type="project" value="UniProtKB-KW"/>
</dbReference>
<dbReference type="EMBL" id="CAICTM010001926">
    <property type="protein sequence ID" value="CAB9527024.1"/>
    <property type="molecule type" value="Genomic_DNA"/>
</dbReference>
<dbReference type="InterPro" id="IPR017871">
    <property type="entry name" value="ABC_transporter-like_CS"/>
</dbReference>
<dbReference type="OrthoDB" id="40024at2759"/>
<reference evidence="7" key="1">
    <citation type="submission" date="2020-06" db="EMBL/GenBank/DDBJ databases">
        <authorList>
            <consortium name="Plant Systems Biology data submission"/>
        </authorList>
    </citation>
    <scope>NUCLEOTIDE SEQUENCE</scope>
    <source>
        <strain evidence="7">D6</strain>
    </source>
</reference>
<dbReference type="Proteomes" id="UP001153069">
    <property type="component" value="Unassembled WGS sequence"/>
</dbReference>
<keyword evidence="1" id="KW-0677">Repeat</keyword>
<organism evidence="7 8">
    <name type="scientific">Seminavis robusta</name>
    <dbReference type="NCBI Taxonomy" id="568900"/>
    <lineage>
        <taxon>Eukaryota</taxon>
        <taxon>Sar</taxon>
        <taxon>Stramenopiles</taxon>
        <taxon>Ochrophyta</taxon>
        <taxon>Bacillariophyta</taxon>
        <taxon>Bacillariophyceae</taxon>
        <taxon>Bacillariophycidae</taxon>
        <taxon>Naviculales</taxon>
        <taxon>Naviculaceae</taxon>
        <taxon>Seminavis</taxon>
    </lineage>
</organism>
<keyword evidence="8" id="KW-1185">Reference proteome</keyword>
<evidence type="ECO:0000313" key="7">
    <source>
        <dbReference type="EMBL" id="CAB9527024.1"/>
    </source>
</evidence>
<dbReference type="Pfam" id="PF12848">
    <property type="entry name" value="ABC_tran_Xtn"/>
    <property type="match status" value="1"/>
</dbReference>
<feature type="transmembrane region" description="Helical" evidence="5">
    <location>
        <begin position="7"/>
        <end position="29"/>
    </location>
</feature>
<dbReference type="FunFam" id="3.40.50.300:FF:000011">
    <property type="entry name" value="Putative ABC transporter ATP-binding component"/>
    <property type="match status" value="1"/>
</dbReference>
<evidence type="ECO:0000256" key="4">
    <source>
        <dbReference type="SAM" id="Coils"/>
    </source>
</evidence>
<accession>A0A9N8EXU1</accession>
<evidence type="ECO:0000313" key="8">
    <source>
        <dbReference type="Proteomes" id="UP001153069"/>
    </source>
</evidence>
<dbReference type="SUPFAM" id="SSF52540">
    <property type="entry name" value="P-loop containing nucleoside triphosphate hydrolases"/>
    <property type="match status" value="2"/>
</dbReference>
<gene>
    <name evidence="7" type="ORF">SEMRO_1928_G305990.1</name>
</gene>
<dbReference type="InterPro" id="IPR032781">
    <property type="entry name" value="ABC_tran_Xtn"/>
</dbReference>
<dbReference type="PROSITE" id="PS50893">
    <property type="entry name" value="ABC_TRANSPORTER_2"/>
    <property type="match status" value="2"/>
</dbReference>
<dbReference type="InterPro" id="IPR027417">
    <property type="entry name" value="P-loop_NTPase"/>
</dbReference>